<evidence type="ECO:0000256" key="3">
    <source>
        <dbReference type="ARBA" id="ARBA00022679"/>
    </source>
</evidence>
<dbReference type="PROSITE" id="PS01075">
    <property type="entry name" value="ACETATE_KINASE_1"/>
    <property type="match status" value="1"/>
</dbReference>
<feature type="binding site" evidence="9">
    <location>
        <position position="88"/>
    </location>
    <ligand>
        <name>substrate</name>
    </ligand>
</feature>
<feature type="binding site" evidence="9">
    <location>
        <position position="16"/>
    </location>
    <ligand>
        <name>ATP</name>
        <dbReference type="ChEBI" id="CHEBI:30616"/>
    </ligand>
</feature>
<dbReference type="GO" id="GO:0008776">
    <property type="term" value="F:acetate kinase activity"/>
    <property type="evidence" value="ECO:0007669"/>
    <property type="project" value="UniProtKB-UniRule"/>
</dbReference>
<evidence type="ECO:0000256" key="2">
    <source>
        <dbReference type="ARBA" id="ARBA00022490"/>
    </source>
</evidence>
<feature type="binding site" evidence="9">
    <location>
        <begin position="323"/>
        <end position="327"/>
    </location>
    <ligand>
        <name>ATP</name>
        <dbReference type="ChEBI" id="CHEBI:30616"/>
    </ligand>
</feature>
<dbReference type="InterPro" id="IPR023865">
    <property type="entry name" value="Aliphatic_acid_kinase_CS"/>
</dbReference>
<dbReference type="InterPro" id="IPR000890">
    <property type="entry name" value="Aliphatic_acid_kin_short-chain"/>
</dbReference>
<dbReference type="PIRSF" id="PIRSF000722">
    <property type="entry name" value="Acetate_prop_kin"/>
    <property type="match status" value="1"/>
</dbReference>
<evidence type="ECO:0000256" key="8">
    <source>
        <dbReference type="ARBA" id="ARBA00022842"/>
    </source>
</evidence>
<dbReference type="AlphaFoldDB" id="D5AS75"/>
<gene>
    <name evidence="9" type="primary">ackA</name>
    <name evidence="11" type="synonym">ackA3</name>
    <name evidence="11" type="ordered locus">RCAP_rcc03373</name>
</gene>
<evidence type="ECO:0000256" key="5">
    <source>
        <dbReference type="ARBA" id="ARBA00022741"/>
    </source>
</evidence>
<comment type="subunit">
    <text evidence="9">Homodimer.</text>
</comment>
<evidence type="ECO:0000313" key="12">
    <source>
        <dbReference type="Proteomes" id="UP000002361"/>
    </source>
</evidence>
<keyword evidence="6 9" id="KW-0418">Kinase</keyword>
<comment type="cofactor">
    <cofactor evidence="9">
        <name>Mg(2+)</name>
        <dbReference type="ChEBI" id="CHEBI:18420"/>
    </cofactor>
    <cofactor evidence="9">
        <name>Mn(2+)</name>
        <dbReference type="ChEBI" id="CHEBI:29035"/>
    </cofactor>
    <text evidence="9">Mg(2+). Can also accept Mn(2+).</text>
</comment>
<proteinExistence type="inferred from homology"/>
<dbReference type="GO" id="GO:0005524">
    <property type="term" value="F:ATP binding"/>
    <property type="evidence" value="ECO:0007669"/>
    <property type="project" value="UniProtKB-KW"/>
</dbReference>
<dbReference type="PROSITE" id="PS01076">
    <property type="entry name" value="ACETATE_KINASE_2"/>
    <property type="match status" value="1"/>
</dbReference>
<dbReference type="SUPFAM" id="SSF53067">
    <property type="entry name" value="Actin-like ATPase domain"/>
    <property type="match status" value="2"/>
</dbReference>
<evidence type="ECO:0000256" key="9">
    <source>
        <dbReference type="HAMAP-Rule" id="MF_00020"/>
    </source>
</evidence>
<dbReference type="Proteomes" id="UP000002361">
    <property type="component" value="Chromosome"/>
</dbReference>
<protein>
    <recommendedName>
        <fullName evidence="9">Acetate kinase</fullName>
        <ecNumber evidence="9">2.7.2.1</ecNumber>
    </recommendedName>
    <alternativeName>
        <fullName evidence="9">Acetokinase</fullName>
    </alternativeName>
</protein>
<keyword evidence="5 9" id="KW-0547">Nucleotide-binding</keyword>
<dbReference type="eggNOG" id="COG0282">
    <property type="taxonomic scope" value="Bacteria"/>
</dbReference>
<evidence type="ECO:0000256" key="10">
    <source>
        <dbReference type="RuleBase" id="RU003835"/>
    </source>
</evidence>
<feature type="site" description="Transition state stabilizer" evidence="9">
    <location>
        <position position="236"/>
    </location>
</feature>
<feature type="binding site" evidence="9">
    <location>
        <begin position="278"/>
        <end position="280"/>
    </location>
    <ligand>
        <name>ATP</name>
        <dbReference type="ChEBI" id="CHEBI:30616"/>
    </ligand>
</feature>
<dbReference type="GO" id="GO:0006083">
    <property type="term" value="P:acetate metabolic process"/>
    <property type="evidence" value="ECO:0007669"/>
    <property type="project" value="TreeGrafter"/>
</dbReference>
<name>D5AS75_RHOCB</name>
<dbReference type="Gene3D" id="3.30.420.40">
    <property type="match status" value="2"/>
</dbReference>
<dbReference type="PRINTS" id="PR00471">
    <property type="entry name" value="ACETATEKNASE"/>
</dbReference>
<evidence type="ECO:0000256" key="4">
    <source>
        <dbReference type="ARBA" id="ARBA00022723"/>
    </source>
</evidence>
<dbReference type="EC" id="2.7.2.1" evidence="9"/>
<dbReference type="InterPro" id="IPR004372">
    <property type="entry name" value="Ac/propionate_kinase"/>
</dbReference>
<dbReference type="PANTHER" id="PTHR21060:SF21">
    <property type="entry name" value="ACETATE KINASE"/>
    <property type="match status" value="1"/>
</dbReference>
<comment type="pathway">
    <text evidence="9">Metabolic intermediate biosynthesis; acetyl-CoA biosynthesis; acetyl-CoA from acetate: step 1/2.</text>
</comment>
<dbReference type="Pfam" id="PF00871">
    <property type="entry name" value="Acetate_kinase"/>
    <property type="match status" value="1"/>
</dbReference>
<keyword evidence="8 9" id="KW-0460">Magnesium</keyword>
<dbReference type="NCBIfam" id="TIGR00016">
    <property type="entry name" value="ackA"/>
    <property type="match status" value="1"/>
</dbReference>
<dbReference type="UniPathway" id="UPA00340">
    <property type="reaction ID" value="UER00458"/>
</dbReference>
<feature type="active site" description="Proton donor/acceptor" evidence="9">
    <location>
        <position position="145"/>
    </location>
</feature>
<organism evidence="11 12">
    <name type="scientific">Rhodobacter capsulatus (strain ATCC BAA-309 / NBRC 16581 / SB1003)</name>
    <dbReference type="NCBI Taxonomy" id="272942"/>
    <lineage>
        <taxon>Bacteria</taxon>
        <taxon>Pseudomonadati</taxon>
        <taxon>Pseudomonadota</taxon>
        <taxon>Alphaproteobacteria</taxon>
        <taxon>Rhodobacterales</taxon>
        <taxon>Rhodobacter group</taxon>
        <taxon>Rhodobacter</taxon>
    </lineage>
</organism>
<keyword evidence="2 9" id="KW-0963">Cytoplasm</keyword>
<keyword evidence="3 9" id="KW-0808">Transferase</keyword>
<dbReference type="HOGENOM" id="CLU_020352_0_0_5"/>
<feature type="binding site" evidence="9">
    <location>
        <position position="9"/>
    </location>
    <ligand>
        <name>Mg(2+)</name>
        <dbReference type="ChEBI" id="CHEBI:18420"/>
    </ligand>
</feature>
<dbReference type="RefSeq" id="WP_013069069.1">
    <property type="nucleotide sequence ID" value="NC_014034.1"/>
</dbReference>
<keyword evidence="12" id="KW-1185">Reference proteome</keyword>
<evidence type="ECO:0000256" key="6">
    <source>
        <dbReference type="ARBA" id="ARBA00022777"/>
    </source>
</evidence>
<dbReference type="STRING" id="272942.RCAP_rcc03373"/>
<feature type="binding site" evidence="9">
    <location>
        <begin position="203"/>
        <end position="207"/>
    </location>
    <ligand>
        <name>ATP</name>
        <dbReference type="ChEBI" id="CHEBI:30616"/>
    </ligand>
</feature>
<dbReference type="EMBL" id="CP001312">
    <property type="protein sequence ID" value="ADE87097.1"/>
    <property type="molecule type" value="Genomic_DNA"/>
</dbReference>
<dbReference type="GO" id="GO:0005829">
    <property type="term" value="C:cytosol"/>
    <property type="evidence" value="ECO:0007669"/>
    <property type="project" value="TreeGrafter"/>
</dbReference>
<comment type="subcellular location">
    <subcellularLocation>
        <location evidence="9">Cytoplasm</location>
    </subcellularLocation>
</comment>
<dbReference type="GO" id="GO:0006085">
    <property type="term" value="P:acetyl-CoA biosynthetic process"/>
    <property type="evidence" value="ECO:0007669"/>
    <property type="project" value="UniProtKB-UniRule"/>
</dbReference>
<comment type="function">
    <text evidence="9">Catalyzes the formation of acetyl phosphate from acetate and ATP. Can also catalyze the reverse reaction.</text>
</comment>
<keyword evidence="4 9" id="KW-0479">Metal-binding</keyword>
<evidence type="ECO:0000256" key="7">
    <source>
        <dbReference type="ARBA" id="ARBA00022840"/>
    </source>
</evidence>
<dbReference type="KEGG" id="rcp:RCAP_rcc03373"/>
<reference key="1">
    <citation type="submission" date="2008-12" db="EMBL/GenBank/DDBJ databases">
        <title>Complete genome sequence of Rhodobacter capsulatus SB1003.</title>
        <authorList>
            <person name="Strnad H."/>
            <person name="Lapidus A."/>
            <person name="Vlcek C."/>
            <person name="Ulbrich P."/>
            <person name="Paces J."/>
            <person name="Maltsev N."/>
            <person name="Kumar V."/>
            <person name="Kogan Y."/>
            <person name="Milgram A."/>
            <person name="Rebrekov D."/>
            <person name="Mazur M."/>
            <person name="Cox R."/>
            <person name="Kyrpides N."/>
            <person name="Kolar M."/>
            <person name="Sachova J."/>
            <person name="Ridl J."/>
            <person name="Ivanova N."/>
            <person name="Kapatral V."/>
            <person name="Los T."/>
            <person name="Lykidis A."/>
            <person name="Mikhailova N."/>
            <person name="Reznik G."/>
            <person name="Vasieva O."/>
            <person name="Fonstein M."/>
            <person name="Paces V."/>
            <person name="Haselkorn R."/>
        </authorList>
    </citation>
    <scope>NUCLEOTIDE SEQUENCE</scope>
    <source>
        <strain>SB1003</strain>
    </source>
</reference>
<comment type="similarity">
    <text evidence="1 9 10">Belongs to the acetokinase family.</text>
</comment>
<dbReference type="PANTHER" id="PTHR21060">
    <property type="entry name" value="ACETATE KINASE"/>
    <property type="match status" value="1"/>
</dbReference>
<dbReference type="GO" id="GO:0000287">
    <property type="term" value="F:magnesium ion binding"/>
    <property type="evidence" value="ECO:0007669"/>
    <property type="project" value="UniProtKB-UniRule"/>
</dbReference>
<keyword evidence="7 9" id="KW-0067">ATP-binding</keyword>
<comment type="catalytic activity">
    <reaction evidence="9">
        <text>acetate + ATP = acetyl phosphate + ADP</text>
        <dbReference type="Rhea" id="RHEA:11352"/>
        <dbReference type="ChEBI" id="CHEBI:22191"/>
        <dbReference type="ChEBI" id="CHEBI:30089"/>
        <dbReference type="ChEBI" id="CHEBI:30616"/>
        <dbReference type="ChEBI" id="CHEBI:456216"/>
        <dbReference type="EC" id="2.7.2.1"/>
    </reaction>
</comment>
<reference evidence="11 12" key="2">
    <citation type="journal article" date="2010" name="J. Bacteriol.">
        <title>Complete genome sequence of the photosynthetic purple nonsulfur bacterium Rhodobacter capsulatus SB 1003.</title>
        <authorList>
            <person name="Strnad H."/>
            <person name="Lapidus A."/>
            <person name="Paces J."/>
            <person name="Ulbrich P."/>
            <person name="Vlcek C."/>
            <person name="Paces V."/>
            <person name="Haselkorn R."/>
        </authorList>
    </citation>
    <scope>NUCLEOTIDE SEQUENCE [LARGE SCALE GENOMIC DNA]</scope>
    <source>
        <strain evidence="12">ATCC BAA-309 / NBRC 16581 / SB1003</strain>
    </source>
</reference>
<dbReference type="OrthoDB" id="9802453at2"/>
<sequence>MTQAILTLNAGSSSLKLALYPLTGDRPMATGLVDAIGPAAVFRLKGPFGQEIPTVAGDLSTHAAALQTVVASLRGTHPDLTLLCIGHRVLHGGDHFSAPVTVTEDILALLDPLAAFAPLHQPHNLAGIRAAMAAFPGVPQVACFDTAFHRHHPWVNDAFALPRAFYDQGVRRYGFHGLSYDHVATRLREIAPQLAEGRVVVAHLGNGASMCALQDGRSIASTMGFTALDGLPMGTRSGQIDPGVLLYLMQHRGMSGDEISDLLYRRSGLLGISGLSSDMRALEAANTPEARQAIDYFVFSAQRELGAMAAALGGIDALVFCGGIGENSRLIRERICERLGWMGIEIDHLRNSANATVISSDFARTSVMIIPTNEELVIARAARAALGIGERSVA</sequence>
<evidence type="ECO:0000313" key="11">
    <source>
        <dbReference type="EMBL" id="ADE87097.1"/>
    </source>
</evidence>
<feature type="binding site" evidence="9">
    <location>
        <position position="374"/>
    </location>
    <ligand>
        <name>Mg(2+)</name>
        <dbReference type="ChEBI" id="CHEBI:18420"/>
    </ligand>
</feature>
<dbReference type="InterPro" id="IPR043129">
    <property type="entry name" value="ATPase_NBD"/>
</dbReference>
<feature type="site" description="Transition state stabilizer" evidence="9">
    <location>
        <position position="176"/>
    </location>
</feature>
<evidence type="ECO:0000256" key="1">
    <source>
        <dbReference type="ARBA" id="ARBA00008748"/>
    </source>
</evidence>
<dbReference type="GeneID" id="31492151"/>
<dbReference type="HAMAP" id="MF_00020">
    <property type="entry name" value="Acetate_kinase"/>
    <property type="match status" value="1"/>
</dbReference>
<accession>D5AS75</accession>